<feature type="compositionally biased region" description="Polar residues" evidence="1">
    <location>
        <begin position="176"/>
        <end position="188"/>
    </location>
</feature>
<accession>A0A0F9BWE5</accession>
<gene>
    <name evidence="2" type="ORF">LCGC14_2397700</name>
</gene>
<feature type="region of interest" description="Disordered" evidence="1">
    <location>
        <begin position="176"/>
        <end position="197"/>
    </location>
</feature>
<protein>
    <submittedName>
        <fullName evidence="2">Uncharacterized protein</fullName>
    </submittedName>
</protein>
<dbReference type="AlphaFoldDB" id="A0A0F9BWE5"/>
<sequence>MGKMHGRHTRIYLNGYDLSGDINSFEPGYAADTAEVSGFGDDTKKYVVGLADPALRIQGLFNDGSAQIHAVAESLVGNEVMLNATWGTDQGKFGVGGTVSLNDSVMQGTASGNIMLFASNSGTITATNCDFVNASGSNQGVFKSTGILNLVSCFIAGTFGFDISIVDISTATTDKQHSGVDTITTPRSTRNEIPDYS</sequence>
<evidence type="ECO:0000256" key="1">
    <source>
        <dbReference type="SAM" id="MobiDB-lite"/>
    </source>
</evidence>
<reference evidence="2" key="1">
    <citation type="journal article" date="2015" name="Nature">
        <title>Complex archaea that bridge the gap between prokaryotes and eukaryotes.</title>
        <authorList>
            <person name="Spang A."/>
            <person name="Saw J.H."/>
            <person name="Jorgensen S.L."/>
            <person name="Zaremba-Niedzwiedzka K."/>
            <person name="Martijn J."/>
            <person name="Lind A.E."/>
            <person name="van Eijk R."/>
            <person name="Schleper C."/>
            <person name="Guy L."/>
            <person name="Ettema T.J."/>
        </authorList>
    </citation>
    <scope>NUCLEOTIDE SEQUENCE</scope>
</reference>
<evidence type="ECO:0000313" key="2">
    <source>
        <dbReference type="EMBL" id="KKL26194.1"/>
    </source>
</evidence>
<comment type="caution">
    <text evidence="2">The sequence shown here is derived from an EMBL/GenBank/DDBJ whole genome shotgun (WGS) entry which is preliminary data.</text>
</comment>
<proteinExistence type="predicted"/>
<dbReference type="EMBL" id="LAZR01035922">
    <property type="protein sequence ID" value="KKL26194.1"/>
    <property type="molecule type" value="Genomic_DNA"/>
</dbReference>
<organism evidence="2">
    <name type="scientific">marine sediment metagenome</name>
    <dbReference type="NCBI Taxonomy" id="412755"/>
    <lineage>
        <taxon>unclassified sequences</taxon>
        <taxon>metagenomes</taxon>
        <taxon>ecological metagenomes</taxon>
    </lineage>
</organism>
<feature type="non-terminal residue" evidence="2">
    <location>
        <position position="197"/>
    </location>
</feature>
<name>A0A0F9BWE5_9ZZZZ</name>